<protein>
    <submittedName>
        <fullName evidence="3">Transmembrane protein, putative</fullName>
    </submittedName>
</protein>
<accession>Q23D82</accession>
<sequence>MDQQTETLNLDDNQMSTFGKIIQTLSQSHIFDLIKIGLLAYFVIIIIMTFNNKSKVKSQRFNSNHRERLYKRFVYSNFEIMRDLDQEEIQLMQETFENTVKNASKPEQVKQPSFATKKKNKRVSFHKNTKNQ</sequence>
<keyword evidence="2 3" id="KW-0812">Transmembrane</keyword>
<feature type="transmembrane region" description="Helical" evidence="2">
    <location>
        <begin position="33"/>
        <end position="50"/>
    </location>
</feature>
<name>Q23D82_TETTS</name>
<proteinExistence type="predicted"/>
<dbReference type="AlphaFoldDB" id="Q23D82"/>
<reference evidence="4" key="1">
    <citation type="journal article" date="2006" name="PLoS Biol.">
        <title>Macronuclear genome sequence of the ciliate Tetrahymena thermophila, a model eukaryote.</title>
        <authorList>
            <person name="Eisen J.A."/>
            <person name="Coyne R.S."/>
            <person name="Wu M."/>
            <person name="Wu D."/>
            <person name="Thiagarajan M."/>
            <person name="Wortman J.R."/>
            <person name="Badger J.H."/>
            <person name="Ren Q."/>
            <person name="Amedeo P."/>
            <person name="Jones K.M."/>
            <person name="Tallon L.J."/>
            <person name="Delcher A.L."/>
            <person name="Salzberg S.L."/>
            <person name="Silva J.C."/>
            <person name="Haas B.J."/>
            <person name="Majoros W.H."/>
            <person name="Farzad M."/>
            <person name="Carlton J.M."/>
            <person name="Smith R.K. Jr."/>
            <person name="Garg J."/>
            <person name="Pearlman R.E."/>
            <person name="Karrer K.M."/>
            <person name="Sun L."/>
            <person name="Manning G."/>
            <person name="Elde N.C."/>
            <person name="Turkewitz A.P."/>
            <person name="Asai D.J."/>
            <person name="Wilkes D.E."/>
            <person name="Wang Y."/>
            <person name="Cai H."/>
            <person name="Collins K."/>
            <person name="Stewart B.A."/>
            <person name="Lee S.R."/>
            <person name="Wilamowska K."/>
            <person name="Weinberg Z."/>
            <person name="Ruzzo W.L."/>
            <person name="Wloga D."/>
            <person name="Gaertig J."/>
            <person name="Frankel J."/>
            <person name="Tsao C.-C."/>
            <person name="Gorovsky M.A."/>
            <person name="Keeling P.J."/>
            <person name="Waller R.F."/>
            <person name="Patron N.J."/>
            <person name="Cherry J.M."/>
            <person name="Stover N.A."/>
            <person name="Krieger C.J."/>
            <person name="del Toro C."/>
            <person name="Ryder H.F."/>
            <person name="Williamson S.C."/>
            <person name="Barbeau R.A."/>
            <person name="Hamilton E.P."/>
            <person name="Orias E."/>
        </authorList>
    </citation>
    <scope>NUCLEOTIDE SEQUENCE [LARGE SCALE GENOMIC DNA]</scope>
    <source>
        <strain evidence="4">SB210</strain>
    </source>
</reference>
<evidence type="ECO:0000313" key="4">
    <source>
        <dbReference type="Proteomes" id="UP000009168"/>
    </source>
</evidence>
<organism evidence="3 4">
    <name type="scientific">Tetrahymena thermophila (strain SB210)</name>
    <dbReference type="NCBI Taxonomy" id="312017"/>
    <lineage>
        <taxon>Eukaryota</taxon>
        <taxon>Sar</taxon>
        <taxon>Alveolata</taxon>
        <taxon>Ciliophora</taxon>
        <taxon>Intramacronucleata</taxon>
        <taxon>Oligohymenophorea</taxon>
        <taxon>Hymenostomatida</taxon>
        <taxon>Tetrahymenina</taxon>
        <taxon>Tetrahymenidae</taxon>
        <taxon>Tetrahymena</taxon>
    </lineage>
</organism>
<keyword evidence="4" id="KW-1185">Reference proteome</keyword>
<feature type="compositionally biased region" description="Basic residues" evidence="1">
    <location>
        <begin position="116"/>
        <end position="132"/>
    </location>
</feature>
<feature type="region of interest" description="Disordered" evidence="1">
    <location>
        <begin position="102"/>
        <end position="132"/>
    </location>
</feature>
<evidence type="ECO:0000256" key="1">
    <source>
        <dbReference type="SAM" id="MobiDB-lite"/>
    </source>
</evidence>
<dbReference type="KEGG" id="tet:TTHERM_00049090"/>
<dbReference type="InParanoid" id="Q23D82"/>
<dbReference type="RefSeq" id="XP_001014804.2">
    <property type="nucleotide sequence ID" value="XM_001014804.2"/>
</dbReference>
<gene>
    <name evidence="3" type="ORF">TTHERM_00049090</name>
</gene>
<dbReference type="HOGENOM" id="CLU_1921349_0_0_1"/>
<keyword evidence="2" id="KW-1133">Transmembrane helix</keyword>
<keyword evidence="2" id="KW-0472">Membrane</keyword>
<evidence type="ECO:0000313" key="3">
    <source>
        <dbReference type="EMBL" id="EAR94700.2"/>
    </source>
</evidence>
<evidence type="ECO:0000256" key="2">
    <source>
        <dbReference type="SAM" id="Phobius"/>
    </source>
</evidence>
<dbReference type="GeneID" id="7830956"/>
<dbReference type="EMBL" id="GG662712">
    <property type="protein sequence ID" value="EAR94700.2"/>
    <property type="molecule type" value="Genomic_DNA"/>
</dbReference>
<dbReference type="Proteomes" id="UP000009168">
    <property type="component" value="Unassembled WGS sequence"/>
</dbReference>